<reference evidence="4 5" key="1">
    <citation type="submission" date="2020-07" db="EMBL/GenBank/DDBJ databases">
        <title>Metarhizium humberi genome.</title>
        <authorList>
            <person name="Lysoe E."/>
        </authorList>
    </citation>
    <scope>NUCLEOTIDE SEQUENCE [LARGE SCALE GENOMIC DNA]</scope>
    <source>
        <strain evidence="4 5">ESALQ1638</strain>
    </source>
</reference>
<feature type="chain" id="PRO_5040300486" description="Amidase domain-containing protein" evidence="1">
    <location>
        <begin position="20"/>
        <end position="703"/>
    </location>
</feature>
<dbReference type="InterPro" id="IPR036928">
    <property type="entry name" value="AS_sf"/>
</dbReference>
<feature type="signal peptide" evidence="1">
    <location>
        <begin position="1"/>
        <end position="19"/>
    </location>
</feature>
<evidence type="ECO:0008006" key="6">
    <source>
        <dbReference type="Google" id="ProtNLM"/>
    </source>
</evidence>
<proteinExistence type="predicted"/>
<dbReference type="InterPro" id="IPR058329">
    <property type="entry name" value="Arp1_N"/>
</dbReference>
<dbReference type="PANTHER" id="PTHR46310:SF7">
    <property type="entry name" value="AMIDASE 1"/>
    <property type="match status" value="1"/>
</dbReference>
<keyword evidence="5" id="KW-1185">Reference proteome</keyword>
<gene>
    <name evidence="4" type="ORF">MHUMG1_09954</name>
</gene>
<organism evidence="4 5">
    <name type="scientific">Metarhizium humberi</name>
    <dbReference type="NCBI Taxonomy" id="2596975"/>
    <lineage>
        <taxon>Eukaryota</taxon>
        <taxon>Fungi</taxon>
        <taxon>Dikarya</taxon>
        <taxon>Ascomycota</taxon>
        <taxon>Pezizomycotina</taxon>
        <taxon>Sordariomycetes</taxon>
        <taxon>Hypocreomycetidae</taxon>
        <taxon>Hypocreales</taxon>
        <taxon>Clavicipitaceae</taxon>
        <taxon>Metarhizium</taxon>
    </lineage>
</organism>
<evidence type="ECO:0000259" key="3">
    <source>
        <dbReference type="Pfam" id="PF26053"/>
    </source>
</evidence>
<dbReference type="Gene3D" id="3.90.1300.10">
    <property type="entry name" value="Amidase signature (AS) domain"/>
    <property type="match status" value="1"/>
</dbReference>
<evidence type="ECO:0000259" key="2">
    <source>
        <dbReference type="Pfam" id="PF01425"/>
    </source>
</evidence>
<dbReference type="InterPro" id="IPR023631">
    <property type="entry name" value="Amidase_dom"/>
</dbReference>
<accession>A0A9P8M2G0</accession>
<dbReference type="EMBL" id="JACEFI010000033">
    <property type="protein sequence ID" value="KAH0592341.1"/>
    <property type="molecule type" value="Genomic_DNA"/>
</dbReference>
<evidence type="ECO:0000256" key="1">
    <source>
        <dbReference type="SAM" id="SignalP"/>
    </source>
</evidence>
<protein>
    <recommendedName>
        <fullName evidence="6">Amidase domain-containing protein</fullName>
    </recommendedName>
</protein>
<dbReference type="PANTHER" id="PTHR46310">
    <property type="entry name" value="AMIDASE 1"/>
    <property type="match status" value="1"/>
</dbReference>
<dbReference type="Proteomes" id="UP000764110">
    <property type="component" value="Unassembled WGS sequence"/>
</dbReference>
<feature type="domain" description="Amidase" evidence="2">
    <location>
        <begin position="217"/>
        <end position="376"/>
    </location>
</feature>
<dbReference type="Pfam" id="PF26053">
    <property type="entry name" value="DUF8016"/>
    <property type="match status" value="1"/>
</dbReference>
<name>A0A9P8M2G0_9HYPO</name>
<keyword evidence="1" id="KW-0732">Signal</keyword>
<sequence>MLILFLAQLAALFVSIVSAKVVSRQIQLGQHEYFMPPSPSWTVPSWDSNWLQNATVDEFVPITVMNLNGTKNDANIRAMLDKFNATDDVWTSSFTQSKPATAVWLQIFQLTSIQVLYIQSSNRSASTLLQKEKPDQYTISKLVFGNTDRIVPSGPYFLHTSTGNAYQAYRLFADTNQAFIQSSYQDPQDTHHPLRAAISSDAGLTVAVPSRLYYTPTKDKLLAGVRISVKDLFDLKGLKTSGGNRAFYARSNIKNETAIAVQKLIDAGAVVVGKAKLSDFAFGGSYFTSHIDYLLPFNPRGDGYNLPSDSSGGSGASVASYDWLDASVGSDTGGSVRGPAQQNGVHGNRPTHGAVDLSGAILLSPAMDTVGMLARDPLLLSKINRVLYAGSVKEFAKFPKSILLDPSSAKKLSAAEQEYPKIAAAANNFLNHLSKILAANVSTFSIDEAWNKSTPVAFNTTPIVNAVNRIYGGLTRYEQWNDFGKAFVSEYMETHNGEFPHMVPDVRVGWLRANASLTEDAHKGDLKDKSGVAEWVAQKFLTRDEDTCSNTIYVYFTTPYKSYKPDISGDWSNPYIAELLSSISKQELQILQQNVTINCNTTLGSKETCEHSQKALEEAATLQHYPVSPGRLASVADLPDYALTLGSFDLGNVTFSESTLKNQSLPLAVDIMAAKGCDVMILNLVEELYRVGAIRTAKTGVIV</sequence>
<evidence type="ECO:0000313" key="4">
    <source>
        <dbReference type="EMBL" id="KAH0592341.1"/>
    </source>
</evidence>
<evidence type="ECO:0000313" key="5">
    <source>
        <dbReference type="Proteomes" id="UP000764110"/>
    </source>
</evidence>
<dbReference type="AlphaFoldDB" id="A0A9P8M2G0"/>
<comment type="caution">
    <text evidence="4">The sequence shown here is derived from an EMBL/GenBank/DDBJ whole genome shotgun (WGS) entry which is preliminary data.</text>
</comment>
<dbReference type="Pfam" id="PF01425">
    <property type="entry name" value="Amidase"/>
    <property type="match status" value="1"/>
</dbReference>
<feature type="domain" description="Scytalone dehydratase-like protein Arp1 N-terminal" evidence="3">
    <location>
        <begin position="55"/>
        <end position="172"/>
    </location>
</feature>
<dbReference type="SUPFAM" id="SSF75304">
    <property type="entry name" value="Amidase signature (AS) enzymes"/>
    <property type="match status" value="1"/>
</dbReference>